<dbReference type="InParanoid" id="K3WJ50"/>
<evidence type="ECO:0000256" key="5">
    <source>
        <dbReference type="ARBA" id="ARBA00023242"/>
    </source>
</evidence>
<dbReference type="eggNOG" id="KOG3914">
    <property type="taxonomic scope" value="Eukaryota"/>
</dbReference>
<keyword evidence="3" id="KW-0819">tRNA processing</keyword>
<reference evidence="8" key="3">
    <citation type="submission" date="2015-02" db="UniProtKB">
        <authorList>
            <consortium name="EnsemblProtists"/>
        </authorList>
    </citation>
    <scope>IDENTIFICATION</scope>
    <source>
        <strain evidence="8">DAOM BR144</strain>
    </source>
</reference>
<dbReference type="Proteomes" id="UP000019132">
    <property type="component" value="Unassembled WGS sequence"/>
</dbReference>
<dbReference type="Gene3D" id="2.130.10.10">
    <property type="entry name" value="YVTN repeat-like/Quinoprotein amine dehydrogenase"/>
    <property type="match status" value="1"/>
</dbReference>
<dbReference type="PANTHER" id="PTHR16288:SF0">
    <property type="entry name" value="TRNA (GUANINE-N(7)-)-METHYLTRANSFERASE NON-CATALYTIC SUBUNIT WDR4"/>
    <property type="match status" value="1"/>
</dbReference>
<dbReference type="OMA" id="YEMNSTR"/>
<sequence length="411" mass="44271">MVAPGMFLAVVNDVIVLLRNRSLFVVSAGSAKAVEFELLQEPEVQLDASKADDDDDEPQPQQPQQHGVPPSNRITGVQFFLPSAQSPYALLLLVDDRKLVHYDVDFAAGSVAFRSTRALPRGATCMAVGHLEKDGERKHVVIVGVKTGEALAMPFPDIARDIKTLLGHTTSMLTQLAINKDSSLLLTADRDEKIRVSAFPRTSLIQSYCLGHAASLTEVAASLLTPELAVSTSLDNTIKLWGIASGELLASQELLKDEPMNSKNLLNASLAVSAQSNLVAVVLNNQCVRLFAIVAREGQSPVLENVDVSADLQKQLNANEPCEACFTSGGELVLSHKNAPFVSFYNVTKTDGESVEIAPGSPVDEAALAQVRAKFATIELAAVGDEEVDELEEHGLKKKKVKTEWKAKVLQ</sequence>
<evidence type="ECO:0000256" key="1">
    <source>
        <dbReference type="ARBA" id="ARBA00004123"/>
    </source>
</evidence>
<evidence type="ECO:0000256" key="6">
    <source>
        <dbReference type="PROSITE-ProRule" id="PRU00221"/>
    </source>
</evidence>
<name>K3WJ50_GLOUD</name>
<dbReference type="GO" id="GO:0036265">
    <property type="term" value="P:RNA (guanine-N7)-methylation"/>
    <property type="evidence" value="ECO:0007669"/>
    <property type="project" value="InterPro"/>
</dbReference>
<dbReference type="GO" id="GO:0005829">
    <property type="term" value="C:cytosol"/>
    <property type="evidence" value="ECO:0007669"/>
    <property type="project" value="TreeGrafter"/>
</dbReference>
<evidence type="ECO:0000313" key="9">
    <source>
        <dbReference type="Proteomes" id="UP000019132"/>
    </source>
</evidence>
<dbReference type="InterPro" id="IPR036322">
    <property type="entry name" value="WD40_repeat_dom_sf"/>
</dbReference>
<dbReference type="PROSITE" id="PS50082">
    <property type="entry name" value="WD_REPEATS_2"/>
    <property type="match status" value="1"/>
</dbReference>
<dbReference type="InterPro" id="IPR015943">
    <property type="entry name" value="WD40/YVTN_repeat-like_dom_sf"/>
</dbReference>
<dbReference type="GO" id="GO:0043527">
    <property type="term" value="C:tRNA methyltransferase complex"/>
    <property type="evidence" value="ECO:0007669"/>
    <property type="project" value="TreeGrafter"/>
</dbReference>
<dbReference type="AlphaFoldDB" id="K3WJ50"/>
<proteinExistence type="predicted"/>
<dbReference type="HOGENOM" id="CLU_669946_0_0_1"/>
<keyword evidence="2 6" id="KW-0853">WD repeat</keyword>
<dbReference type="STRING" id="431595.K3WJ50"/>
<dbReference type="GO" id="GO:0006400">
    <property type="term" value="P:tRNA modification"/>
    <property type="evidence" value="ECO:0007669"/>
    <property type="project" value="TreeGrafter"/>
</dbReference>
<evidence type="ECO:0000256" key="3">
    <source>
        <dbReference type="ARBA" id="ARBA00022694"/>
    </source>
</evidence>
<keyword evidence="5" id="KW-0539">Nucleus</keyword>
<dbReference type="GO" id="GO:0005634">
    <property type="term" value="C:nucleus"/>
    <property type="evidence" value="ECO:0007669"/>
    <property type="project" value="UniProtKB-SubCell"/>
</dbReference>
<evidence type="ECO:0000256" key="7">
    <source>
        <dbReference type="SAM" id="MobiDB-lite"/>
    </source>
</evidence>
<dbReference type="EMBL" id="GL376564">
    <property type="status" value="NOT_ANNOTATED_CDS"/>
    <property type="molecule type" value="Genomic_DNA"/>
</dbReference>
<dbReference type="SMART" id="SM00320">
    <property type="entry name" value="WD40"/>
    <property type="match status" value="2"/>
</dbReference>
<reference evidence="9" key="2">
    <citation type="submission" date="2010-04" db="EMBL/GenBank/DDBJ databases">
        <authorList>
            <person name="Buell R."/>
            <person name="Hamilton J."/>
            <person name="Hostetler J."/>
        </authorList>
    </citation>
    <scope>NUCLEOTIDE SEQUENCE [LARGE SCALE GENOMIC DNA]</scope>
    <source>
        <strain evidence="9">DAOM:BR144</strain>
    </source>
</reference>
<dbReference type="InterPro" id="IPR001680">
    <property type="entry name" value="WD40_rpt"/>
</dbReference>
<dbReference type="VEuPathDB" id="FungiDB:PYU1_G004981"/>
<feature type="repeat" description="WD" evidence="6">
    <location>
        <begin position="209"/>
        <end position="251"/>
    </location>
</feature>
<accession>K3WJ50</accession>
<keyword evidence="4" id="KW-0677">Repeat</keyword>
<comment type="subcellular location">
    <subcellularLocation>
        <location evidence="1">Nucleus</location>
    </subcellularLocation>
</comment>
<dbReference type="EnsemblProtists" id="PYU1_T004992">
    <property type="protein sequence ID" value="PYU1_T004992"/>
    <property type="gene ID" value="PYU1_G004981"/>
</dbReference>
<dbReference type="PANTHER" id="PTHR16288">
    <property type="entry name" value="WD40 REPEAT PROTEIN 4"/>
    <property type="match status" value="1"/>
</dbReference>
<feature type="region of interest" description="Disordered" evidence="7">
    <location>
        <begin position="49"/>
        <end position="71"/>
    </location>
</feature>
<protein>
    <submittedName>
        <fullName evidence="8">Uncharacterized protein</fullName>
    </submittedName>
</protein>
<evidence type="ECO:0000256" key="4">
    <source>
        <dbReference type="ARBA" id="ARBA00022737"/>
    </source>
</evidence>
<keyword evidence="9" id="KW-1185">Reference proteome</keyword>
<reference evidence="9" key="1">
    <citation type="journal article" date="2010" name="Genome Biol.">
        <title>Genome sequence of the necrotrophic plant pathogen Pythium ultimum reveals original pathogenicity mechanisms and effector repertoire.</title>
        <authorList>
            <person name="Levesque C.A."/>
            <person name="Brouwer H."/>
            <person name="Cano L."/>
            <person name="Hamilton J.P."/>
            <person name="Holt C."/>
            <person name="Huitema E."/>
            <person name="Raffaele S."/>
            <person name="Robideau G.P."/>
            <person name="Thines M."/>
            <person name="Win J."/>
            <person name="Zerillo M.M."/>
            <person name="Beakes G.W."/>
            <person name="Boore J.L."/>
            <person name="Busam D."/>
            <person name="Dumas B."/>
            <person name="Ferriera S."/>
            <person name="Fuerstenberg S.I."/>
            <person name="Gachon C.M."/>
            <person name="Gaulin E."/>
            <person name="Govers F."/>
            <person name="Grenville-Briggs L."/>
            <person name="Horner N."/>
            <person name="Hostetler J."/>
            <person name="Jiang R.H."/>
            <person name="Johnson J."/>
            <person name="Krajaejun T."/>
            <person name="Lin H."/>
            <person name="Meijer H.J."/>
            <person name="Moore B."/>
            <person name="Morris P."/>
            <person name="Phuntmart V."/>
            <person name="Puiu D."/>
            <person name="Shetty J."/>
            <person name="Stajich J.E."/>
            <person name="Tripathy S."/>
            <person name="Wawra S."/>
            <person name="van West P."/>
            <person name="Whitty B.R."/>
            <person name="Coutinho P.M."/>
            <person name="Henrissat B."/>
            <person name="Martin F."/>
            <person name="Thomas P.D."/>
            <person name="Tyler B.M."/>
            <person name="De Vries R.P."/>
            <person name="Kamoun S."/>
            <person name="Yandell M."/>
            <person name="Tisserat N."/>
            <person name="Buell C.R."/>
        </authorList>
    </citation>
    <scope>NUCLEOTIDE SEQUENCE</scope>
    <source>
        <strain evidence="9">DAOM:BR144</strain>
    </source>
</reference>
<evidence type="ECO:0000313" key="8">
    <source>
        <dbReference type="EnsemblProtists" id="PYU1_T004992"/>
    </source>
</evidence>
<organism evidence="8 9">
    <name type="scientific">Globisporangium ultimum (strain ATCC 200006 / CBS 805.95 / DAOM BR144)</name>
    <name type="common">Pythium ultimum</name>
    <dbReference type="NCBI Taxonomy" id="431595"/>
    <lineage>
        <taxon>Eukaryota</taxon>
        <taxon>Sar</taxon>
        <taxon>Stramenopiles</taxon>
        <taxon>Oomycota</taxon>
        <taxon>Peronosporomycetes</taxon>
        <taxon>Pythiales</taxon>
        <taxon>Pythiaceae</taxon>
        <taxon>Globisporangium</taxon>
    </lineage>
</organism>
<evidence type="ECO:0000256" key="2">
    <source>
        <dbReference type="ARBA" id="ARBA00022574"/>
    </source>
</evidence>
<dbReference type="Pfam" id="PF00400">
    <property type="entry name" value="WD40"/>
    <property type="match status" value="1"/>
</dbReference>
<dbReference type="SUPFAM" id="SSF50978">
    <property type="entry name" value="WD40 repeat-like"/>
    <property type="match status" value="1"/>
</dbReference>
<dbReference type="InterPro" id="IPR028884">
    <property type="entry name" value="Trm82"/>
</dbReference>